<evidence type="ECO:0000313" key="2">
    <source>
        <dbReference type="EMBL" id="KAF7305541.1"/>
    </source>
</evidence>
<evidence type="ECO:0008006" key="4">
    <source>
        <dbReference type="Google" id="ProtNLM"/>
    </source>
</evidence>
<reference evidence="2" key="1">
    <citation type="submission" date="2020-05" db="EMBL/GenBank/DDBJ databases">
        <title>Mycena genomes resolve the evolution of fungal bioluminescence.</title>
        <authorList>
            <person name="Tsai I.J."/>
        </authorList>
    </citation>
    <scope>NUCLEOTIDE SEQUENCE</scope>
    <source>
        <strain evidence="2">110903Hualien_Pintung</strain>
    </source>
</reference>
<accession>A0A8H6SU62</accession>
<sequence>MKVLSATFVLLSITRVFAIYEVTYHSSSLAIQPLTILYRDPSFDPDNTTLFLVSPSGTAIEQPAPVIYDSTGQLVWADPSIGNSNDLNLQMYTGKPVLTMWVGSGNPGAGPEVGHGTAQLYDETYSFVANVSAVNGAGETDFHEFQIVKPENTSAIVTAYNPIPADLSSIGGPVQGWYLNAMFQEIDIASGDVLFNWTSFDHIPLSESMLTLAESTNGTSAATAFDAVHINSIDKDTDGHYLVSGRHTWTLYKVNATDGTVIWRLGGNNSSFANTTADASFFWQHDARWHGADTVSVFDDGAAVVGQDPPTVILTEPYSSGKMLQLNEQNKTFELVKQFVPSPNVAPSFAEGSVEIYGSQVVVGYGTNPWITVHDLSTQKVLFSAVIGPNNSSLWQDAISNYRAYQTTKSIFVGQPATSPSIAVDSSMDTVYVSWNGATQVDRYALFTGLTASRADKALRTVMRTGFETGMSAKGSLGYVQAAALGADGRVLGRTAIVSTAGDA</sequence>
<dbReference type="SUPFAM" id="SSF50998">
    <property type="entry name" value="Quinoprotein alcohol dehydrogenase-like"/>
    <property type="match status" value="1"/>
</dbReference>
<feature type="chain" id="PRO_5034712241" description="ASST-domain-containing protein" evidence="1">
    <location>
        <begin position="19"/>
        <end position="504"/>
    </location>
</feature>
<gene>
    <name evidence="2" type="ORF">HMN09_00807000</name>
</gene>
<dbReference type="Proteomes" id="UP000613580">
    <property type="component" value="Unassembled WGS sequence"/>
</dbReference>
<dbReference type="InterPro" id="IPR039535">
    <property type="entry name" value="ASST-like"/>
</dbReference>
<name>A0A8H6SU62_MYCCL</name>
<dbReference type="PANTHER" id="PTHR35340:SF6">
    <property type="entry name" value="ASST-DOMAIN-CONTAINING PROTEIN"/>
    <property type="match status" value="1"/>
</dbReference>
<protein>
    <recommendedName>
        <fullName evidence="4">ASST-domain-containing protein</fullName>
    </recommendedName>
</protein>
<dbReference type="InterPro" id="IPR011047">
    <property type="entry name" value="Quinoprotein_ADH-like_sf"/>
</dbReference>
<keyword evidence="3" id="KW-1185">Reference proteome</keyword>
<evidence type="ECO:0000256" key="1">
    <source>
        <dbReference type="SAM" id="SignalP"/>
    </source>
</evidence>
<dbReference type="Pfam" id="PF14269">
    <property type="entry name" value="Arylsulfotran_2"/>
    <property type="match status" value="1"/>
</dbReference>
<dbReference type="AlphaFoldDB" id="A0A8H6SU62"/>
<organism evidence="2 3">
    <name type="scientific">Mycena chlorophos</name>
    <name type="common">Agaric fungus</name>
    <name type="synonym">Agaricus chlorophos</name>
    <dbReference type="NCBI Taxonomy" id="658473"/>
    <lineage>
        <taxon>Eukaryota</taxon>
        <taxon>Fungi</taxon>
        <taxon>Dikarya</taxon>
        <taxon>Basidiomycota</taxon>
        <taxon>Agaricomycotina</taxon>
        <taxon>Agaricomycetes</taxon>
        <taxon>Agaricomycetidae</taxon>
        <taxon>Agaricales</taxon>
        <taxon>Marasmiineae</taxon>
        <taxon>Mycenaceae</taxon>
        <taxon>Mycena</taxon>
    </lineage>
</organism>
<feature type="signal peptide" evidence="1">
    <location>
        <begin position="1"/>
        <end position="18"/>
    </location>
</feature>
<comment type="caution">
    <text evidence="2">The sequence shown here is derived from an EMBL/GenBank/DDBJ whole genome shotgun (WGS) entry which is preliminary data.</text>
</comment>
<keyword evidence="1" id="KW-0732">Signal</keyword>
<proteinExistence type="predicted"/>
<dbReference type="EMBL" id="JACAZE010000010">
    <property type="protein sequence ID" value="KAF7305541.1"/>
    <property type="molecule type" value="Genomic_DNA"/>
</dbReference>
<dbReference type="OrthoDB" id="5427350at2759"/>
<dbReference type="InterPro" id="IPR053143">
    <property type="entry name" value="Arylsulfate_ST"/>
</dbReference>
<dbReference type="PANTHER" id="PTHR35340">
    <property type="entry name" value="PQQ ENZYME REPEAT PROTEIN-RELATED"/>
    <property type="match status" value="1"/>
</dbReference>
<evidence type="ECO:0000313" key="3">
    <source>
        <dbReference type="Proteomes" id="UP000613580"/>
    </source>
</evidence>